<dbReference type="EMBL" id="JAHBMH010000024">
    <property type="protein sequence ID" value="KAK1938701.1"/>
    <property type="molecule type" value="Genomic_DNA"/>
</dbReference>
<dbReference type="Proteomes" id="UP001195914">
    <property type="component" value="Unassembled WGS sequence"/>
</dbReference>
<proteinExistence type="predicted"/>
<comment type="caution">
    <text evidence="2">The sequence shown here is derived from an EMBL/GenBank/DDBJ whole genome shotgun (WGS) entry which is preliminary data.</text>
</comment>
<name>A0AAD9GIH5_BABDI</name>
<protein>
    <submittedName>
        <fullName evidence="2">Uncharacterized protein</fullName>
    </submittedName>
</protein>
<keyword evidence="1" id="KW-0812">Transmembrane</keyword>
<evidence type="ECO:0000256" key="1">
    <source>
        <dbReference type="SAM" id="Phobius"/>
    </source>
</evidence>
<keyword evidence="1" id="KW-1133">Transmembrane helix</keyword>
<feature type="transmembrane region" description="Helical" evidence="1">
    <location>
        <begin position="250"/>
        <end position="270"/>
    </location>
</feature>
<evidence type="ECO:0000313" key="2">
    <source>
        <dbReference type="EMBL" id="KAK1938701.1"/>
    </source>
</evidence>
<keyword evidence="3" id="KW-1185">Reference proteome</keyword>
<evidence type="ECO:0000313" key="3">
    <source>
        <dbReference type="Proteomes" id="UP001195914"/>
    </source>
</evidence>
<feature type="transmembrane region" description="Helical" evidence="1">
    <location>
        <begin position="396"/>
        <end position="420"/>
    </location>
</feature>
<feature type="transmembrane region" description="Helical" evidence="1">
    <location>
        <begin position="150"/>
        <end position="173"/>
    </location>
</feature>
<dbReference type="AlphaFoldDB" id="A0AAD9GIH5"/>
<feature type="transmembrane region" description="Helical" evidence="1">
    <location>
        <begin position="20"/>
        <end position="41"/>
    </location>
</feature>
<keyword evidence="1" id="KW-0472">Membrane</keyword>
<gene>
    <name evidence="2" type="ORF">X943_003552</name>
</gene>
<feature type="transmembrane region" description="Helical" evidence="1">
    <location>
        <begin position="112"/>
        <end position="130"/>
    </location>
</feature>
<sequence length="515" mass="57897">MAASSAVPRASVENSRSERMYPLVLCICRVVLAVTQFSVAYDTYLSFADLSVLNENSFDTPLSSIADTKTLYEWVPVMPSGDSIVKNYGKNQLFNYFIIRVIHFLHGNITSLLIYPASITLAFMVILSLYDLFEIYQTRYSKAKLQETGYWLHLVLFTASIALIILQAVILLFESGGISHMEVLYPFLFAYNSGQNSHKMLLKIGAGSLKRGLVASVIFNLGSLVPDTYLLLVKTLQPLRLYIIVNSMKIACGMTVVAAFIMGCIVRYYVGAGVDPKLMGDKTTLNIWKHNQLINVNDIYPTTQWTLDNNISNSAYIEADYTHLPVLDLPKYITSRVNRTTKHFTRIQGAGLEVPEFFARMEDTEDKMRPLIRAKSINVYSFVQNSFGHALHVLKVFLYVVSFVGLSSLSFGSFSFLLVLRRHKLLLYINVLVDAFAVVVHLCNMIMVRYPMEGSEFFCNIKEYIPAGSGATFEAMAIYAWMCRASQLFKLVHGIAAVLALLSIGNIGVLYMLWK</sequence>
<reference evidence="2" key="1">
    <citation type="journal article" date="2014" name="Nucleic Acids Res.">
        <title>The evolutionary dynamics of variant antigen genes in Babesia reveal a history of genomic innovation underlying host-parasite interaction.</title>
        <authorList>
            <person name="Jackson A.P."/>
            <person name="Otto T.D."/>
            <person name="Darby A."/>
            <person name="Ramaprasad A."/>
            <person name="Xia D."/>
            <person name="Echaide I.E."/>
            <person name="Farber M."/>
            <person name="Gahlot S."/>
            <person name="Gamble J."/>
            <person name="Gupta D."/>
            <person name="Gupta Y."/>
            <person name="Jackson L."/>
            <person name="Malandrin L."/>
            <person name="Malas T.B."/>
            <person name="Moussa E."/>
            <person name="Nair M."/>
            <person name="Reid A.J."/>
            <person name="Sanders M."/>
            <person name="Sharma J."/>
            <person name="Tracey A."/>
            <person name="Quail M.A."/>
            <person name="Weir W."/>
            <person name="Wastling J.M."/>
            <person name="Hall N."/>
            <person name="Willadsen P."/>
            <person name="Lingelbach K."/>
            <person name="Shiels B."/>
            <person name="Tait A."/>
            <person name="Berriman M."/>
            <person name="Allred D.R."/>
            <person name="Pain A."/>
        </authorList>
    </citation>
    <scope>NUCLEOTIDE SEQUENCE</scope>
    <source>
        <strain evidence="2">1802A</strain>
    </source>
</reference>
<organism evidence="2 3">
    <name type="scientific">Babesia divergens</name>
    <dbReference type="NCBI Taxonomy" id="32595"/>
    <lineage>
        <taxon>Eukaryota</taxon>
        <taxon>Sar</taxon>
        <taxon>Alveolata</taxon>
        <taxon>Apicomplexa</taxon>
        <taxon>Aconoidasida</taxon>
        <taxon>Piroplasmida</taxon>
        <taxon>Babesiidae</taxon>
        <taxon>Babesia</taxon>
    </lineage>
</organism>
<feature type="transmembrane region" description="Helical" evidence="1">
    <location>
        <begin position="494"/>
        <end position="514"/>
    </location>
</feature>
<accession>A0AAD9GIH5</accession>
<reference evidence="2" key="2">
    <citation type="submission" date="2021-05" db="EMBL/GenBank/DDBJ databases">
        <authorList>
            <person name="Pain A."/>
        </authorList>
    </citation>
    <scope>NUCLEOTIDE SEQUENCE</scope>
    <source>
        <strain evidence="2">1802A</strain>
    </source>
</reference>
<feature type="transmembrane region" description="Helical" evidence="1">
    <location>
        <begin position="427"/>
        <end position="452"/>
    </location>
</feature>